<name>A0ABN2HKP0_9ACTN</name>
<keyword evidence="1" id="KW-1133">Transmembrane helix</keyword>
<evidence type="ECO:0000256" key="1">
    <source>
        <dbReference type="SAM" id="Phobius"/>
    </source>
</evidence>
<comment type="caution">
    <text evidence="2">The sequence shown here is derived from an EMBL/GenBank/DDBJ whole genome shotgun (WGS) entry which is preliminary data.</text>
</comment>
<gene>
    <name evidence="2" type="ORF">GCM10009765_43680</name>
</gene>
<keyword evidence="1" id="KW-0812">Transmembrane</keyword>
<organism evidence="2 3">
    <name type="scientific">Fodinicola feengrottensis</name>
    <dbReference type="NCBI Taxonomy" id="435914"/>
    <lineage>
        <taxon>Bacteria</taxon>
        <taxon>Bacillati</taxon>
        <taxon>Actinomycetota</taxon>
        <taxon>Actinomycetes</taxon>
        <taxon>Mycobacteriales</taxon>
        <taxon>Fodinicola</taxon>
    </lineage>
</organism>
<dbReference type="EMBL" id="BAAANY010000017">
    <property type="protein sequence ID" value="GAA1689588.1"/>
    <property type="molecule type" value="Genomic_DNA"/>
</dbReference>
<dbReference type="Proteomes" id="UP001500618">
    <property type="component" value="Unassembled WGS sequence"/>
</dbReference>
<accession>A0ABN2HKP0</accession>
<sequence>MSAQTQESSRFGRNIRFRKEFRGTTRLSGFYLFLSLATLVGVFFLRDNATMVTPAVWIRCSIVAATSILLVLLTAAAARGSAGGYMRLRISSAILLVAVIVILVLPGDFPLWIKAEQAGCGLLLAGVVYNVNRAKVRSLFVS</sequence>
<reference evidence="2 3" key="1">
    <citation type="journal article" date="2019" name="Int. J. Syst. Evol. Microbiol.">
        <title>The Global Catalogue of Microorganisms (GCM) 10K type strain sequencing project: providing services to taxonomists for standard genome sequencing and annotation.</title>
        <authorList>
            <consortium name="The Broad Institute Genomics Platform"/>
            <consortium name="The Broad Institute Genome Sequencing Center for Infectious Disease"/>
            <person name="Wu L."/>
            <person name="Ma J."/>
        </authorList>
    </citation>
    <scope>NUCLEOTIDE SEQUENCE [LARGE SCALE GENOMIC DNA]</scope>
    <source>
        <strain evidence="2 3">JCM 14718</strain>
    </source>
</reference>
<feature type="transmembrane region" description="Helical" evidence="1">
    <location>
        <begin position="23"/>
        <end position="44"/>
    </location>
</feature>
<evidence type="ECO:0000313" key="3">
    <source>
        <dbReference type="Proteomes" id="UP001500618"/>
    </source>
</evidence>
<keyword evidence="1" id="KW-0472">Membrane</keyword>
<dbReference type="RefSeq" id="WP_344312192.1">
    <property type="nucleotide sequence ID" value="NZ_BAAANY010000017.1"/>
</dbReference>
<proteinExistence type="predicted"/>
<evidence type="ECO:0000313" key="2">
    <source>
        <dbReference type="EMBL" id="GAA1689588.1"/>
    </source>
</evidence>
<feature type="transmembrane region" description="Helical" evidence="1">
    <location>
        <begin position="56"/>
        <end position="76"/>
    </location>
</feature>
<keyword evidence="3" id="KW-1185">Reference proteome</keyword>
<feature type="transmembrane region" description="Helical" evidence="1">
    <location>
        <begin position="88"/>
        <end position="105"/>
    </location>
</feature>
<protein>
    <submittedName>
        <fullName evidence="2">Uncharacterized protein</fullName>
    </submittedName>
</protein>